<evidence type="ECO:0000256" key="3">
    <source>
        <dbReference type="SAM" id="MobiDB-lite"/>
    </source>
</evidence>
<reference evidence="6" key="1">
    <citation type="journal article" date="2019" name="Int. J. Syst. Evol. Microbiol.">
        <title>The Global Catalogue of Microorganisms (GCM) 10K type strain sequencing project: providing services to taxonomists for standard genome sequencing and annotation.</title>
        <authorList>
            <consortium name="The Broad Institute Genomics Platform"/>
            <consortium name="The Broad Institute Genome Sequencing Center for Infectious Disease"/>
            <person name="Wu L."/>
            <person name="Ma J."/>
        </authorList>
    </citation>
    <scope>NUCLEOTIDE SEQUENCE [LARGE SCALE GENOMIC DNA]</scope>
    <source>
        <strain evidence="6">CCM 7526</strain>
    </source>
</reference>
<dbReference type="SMART" id="SM00060">
    <property type="entry name" value="FN3"/>
    <property type="match status" value="3"/>
</dbReference>
<sequence length="880" mass="95148">MFDQDKYRQEVLDPARRNGNVAPADLFTRYAMSIDQIPRGDRFPAHLAEVLKYWQSLTQRRAYLRLAETLISAHRQLDQAGRLTAEHFAAERDRHTAETSQKIKEVVDDMVSGGQVVAATTVARVAAGLGVGAEADLRRELTKLRVRILDELWPLPETAPGKGRDVLRDKRLLGLRLAVDVLATDPGSPARPVTLRKGLRLNGQAVTAQMFREARDRAERRAQDDRKTATENLLVNLGDAVQRGSLDQLVLWELTEVMREAAEMPMATVRRVSREAVRVGLDSNEAEELALALLMAREGTAAPRNPTAEVEELFAAGSLRAAERLIATLPAEEGVELRQRIQEAVRKVAGLVTRAQQEIAAGRPEHAAELLTEAVREAADDTDLAGRLRMLAPPAVPSARVGAASGDHVTASWTPSPARTGGVAYQVVRTRQRPAGSATDGEVVGRTDGNEIVDSRPPAGDDLYYTVFATRSDGVWSPGTSAGPVTLLPEVTDVSVTADETSVRVGWQARSDATRVTVARADGSLVACSRGGFTEEGLQPGREYRYLIRAGYDAGNGRVIESTGVTATAMPQQAPRAVPDLVVEPLPGQDPGRLRLAWTAPAAGTVRLRSAPHRPRWQRGAELTETELDGYGSELVARAEPASDGRFALTVPMAQGRIFVTAFSVGAGRAVCGPTVSVTNTAPVARLRARRIGTQVRLSWEWPPGIGLVRVRWWSEGAEGHVEETDCWLRSYRDDGGLEIPAGSGAVHVSVATVSRDTEGEAVGSPVSVRVAGTGMRVRYRFVESNRLFRRRTRIEVSAEQVCPLPELIVVQTAGRIAPLRPDQGTTVARVPAQRLEPGRPVSVDVEVRDPRGPYRLGCFVDDHGTGGSGVVLMGTPGGH</sequence>
<dbReference type="Gene3D" id="2.60.40.10">
    <property type="entry name" value="Immunoglobulins"/>
    <property type="match status" value="2"/>
</dbReference>
<feature type="domain" description="Fibronectin type-III" evidence="4">
    <location>
        <begin position="393"/>
        <end position="490"/>
    </location>
</feature>
<dbReference type="InterPro" id="IPR013783">
    <property type="entry name" value="Ig-like_fold"/>
</dbReference>
<keyword evidence="1" id="KW-0326">Glycosidase</keyword>
<dbReference type="RefSeq" id="WP_317793799.1">
    <property type="nucleotide sequence ID" value="NZ_AP028461.1"/>
</dbReference>
<dbReference type="InterPro" id="IPR058691">
    <property type="entry name" value="Fn3_SaeA_1st"/>
</dbReference>
<evidence type="ECO:0000256" key="1">
    <source>
        <dbReference type="ARBA" id="ARBA00023295"/>
    </source>
</evidence>
<evidence type="ECO:0000259" key="4">
    <source>
        <dbReference type="PROSITE" id="PS50853"/>
    </source>
</evidence>
<dbReference type="PROSITE" id="PS50853">
    <property type="entry name" value="FN3"/>
    <property type="match status" value="1"/>
</dbReference>
<accession>A0ABW4AJG1</accession>
<gene>
    <name evidence="5" type="ORF">ACFQ5G_34275</name>
</gene>
<proteinExistence type="predicted"/>
<dbReference type="EMBL" id="JBHTMK010000044">
    <property type="protein sequence ID" value="MFD1370428.1"/>
    <property type="molecule type" value="Genomic_DNA"/>
</dbReference>
<dbReference type="Proteomes" id="UP001597183">
    <property type="component" value="Unassembled WGS sequence"/>
</dbReference>
<comment type="caution">
    <text evidence="5">The sequence shown here is derived from an EMBL/GenBank/DDBJ whole genome shotgun (WGS) entry which is preliminary data.</text>
</comment>
<evidence type="ECO:0000256" key="2">
    <source>
        <dbReference type="ARBA" id="ARBA00023326"/>
    </source>
</evidence>
<keyword evidence="2" id="KW-0119">Carbohydrate metabolism</keyword>
<organism evidence="5 6">
    <name type="scientific">Actinoplanes sichuanensis</name>
    <dbReference type="NCBI Taxonomy" id="512349"/>
    <lineage>
        <taxon>Bacteria</taxon>
        <taxon>Bacillati</taxon>
        <taxon>Actinomycetota</taxon>
        <taxon>Actinomycetes</taxon>
        <taxon>Micromonosporales</taxon>
        <taxon>Micromonosporaceae</taxon>
        <taxon>Actinoplanes</taxon>
    </lineage>
</organism>
<protein>
    <recommendedName>
        <fullName evidence="4">Fibronectin type-III domain-containing protein</fullName>
    </recommendedName>
</protein>
<feature type="region of interest" description="Disordered" evidence="3">
    <location>
        <begin position="432"/>
        <end position="456"/>
    </location>
</feature>
<name>A0ABW4AJG1_9ACTN</name>
<keyword evidence="1" id="KW-0378">Hydrolase</keyword>
<evidence type="ECO:0000313" key="5">
    <source>
        <dbReference type="EMBL" id="MFD1370428.1"/>
    </source>
</evidence>
<keyword evidence="6" id="KW-1185">Reference proteome</keyword>
<evidence type="ECO:0000313" key="6">
    <source>
        <dbReference type="Proteomes" id="UP001597183"/>
    </source>
</evidence>
<dbReference type="SUPFAM" id="SSF49265">
    <property type="entry name" value="Fibronectin type III"/>
    <property type="match status" value="1"/>
</dbReference>
<dbReference type="InterPro" id="IPR036116">
    <property type="entry name" value="FN3_sf"/>
</dbReference>
<dbReference type="InterPro" id="IPR003961">
    <property type="entry name" value="FN3_dom"/>
</dbReference>
<dbReference type="Pfam" id="PF25832">
    <property type="entry name" value="Fn3_SaeA_2nd"/>
    <property type="match status" value="1"/>
</dbReference>
<keyword evidence="2" id="KW-0624">Polysaccharide degradation</keyword>